<dbReference type="Proteomes" id="UP000186594">
    <property type="component" value="Unassembled WGS sequence"/>
</dbReference>
<dbReference type="InterPro" id="IPR050786">
    <property type="entry name" value="EFG1_rRNA-proc"/>
</dbReference>
<keyword evidence="7" id="KW-0539">Nucleus</keyword>
<keyword evidence="6" id="KW-0175">Coiled coil</keyword>
<dbReference type="Pfam" id="PF10153">
    <property type="entry name" value="Efg1"/>
    <property type="match status" value="1"/>
</dbReference>
<organism evidence="9 10">
    <name type="scientific">Neolecta irregularis (strain DAH-3)</name>
    <dbReference type="NCBI Taxonomy" id="1198029"/>
    <lineage>
        <taxon>Eukaryota</taxon>
        <taxon>Fungi</taxon>
        <taxon>Dikarya</taxon>
        <taxon>Ascomycota</taxon>
        <taxon>Taphrinomycotina</taxon>
        <taxon>Neolectales</taxon>
        <taxon>Neolectaceae</taxon>
        <taxon>Neolecta</taxon>
    </lineage>
</organism>
<dbReference type="AlphaFoldDB" id="A0A1U7LTI9"/>
<protein>
    <recommendedName>
        <fullName evidence="3">rRNA-processing protein EFG1</fullName>
    </recommendedName>
    <alternativeName>
        <fullName evidence="4">rRNA-processing protein efg1</fullName>
    </alternativeName>
</protein>
<evidence type="ECO:0000256" key="8">
    <source>
        <dbReference type="SAM" id="MobiDB-lite"/>
    </source>
</evidence>
<dbReference type="GO" id="GO:0005730">
    <property type="term" value="C:nucleolus"/>
    <property type="evidence" value="ECO:0007669"/>
    <property type="project" value="UniProtKB-SubCell"/>
</dbReference>
<comment type="caution">
    <text evidence="9">The sequence shown here is derived from an EMBL/GenBank/DDBJ whole genome shotgun (WGS) entry which is preliminary data.</text>
</comment>
<dbReference type="PANTHER" id="PTHR33911:SF1">
    <property type="entry name" value="RRNA-PROCESSING PROTEIN EFG1"/>
    <property type="match status" value="1"/>
</dbReference>
<keyword evidence="5" id="KW-0698">rRNA processing</keyword>
<dbReference type="EMBL" id="LXFE01000281">
    <property type="protein sequence ID" value="OLL25928.1"/>
    <property type="molecule type" value="Genomic_DNA"/>
</dbReference>
<feature type="region of interest" description="Disordered" evidence="8">
    <location>
        <begin position="83"/>
        <end position="104"/>
    </location>
</feature>
<dbReference type="PANTHER" id="PTHR33911">
    <property type="entry name" value="RRNA-PROCESSING PROTEIN EFG1"/>
    <property type="match status" value="1"/>
</dbReference>
<evidence type="ECO:0000256" key="5">
    <source>
        <dbReference type="ARBA" id="ARBA00022552"/>
    </source>
</evidence>
<dbReference type="STRING" id="1198029.A0A1U7LTI9"/>
<proteinExistence type="inferred from homology"/>
<sequence length="104" mass="12168">MKDTRPKTFTNQYENDLHGNIGVSKVKKQIRDTSRLLKKDSIPANVRIDKERELKALNEKLAELSQGSLEKKISKKYNMVKFFGKHTPQKHSDRWRKEEGSPED</sequence>
<dbReference type="InterPro" id="IPR019310">
    <property type="entry name" value="Efg1"/>
</dbReference>
<evidence type="ECO:0000313" key="10">
    <source>
        <dbReference type="Proteomes" id="UP000186594"/>
    </source>
</evidence>
<dbReference type="GO" id="GO:0000462">
    <property type="term" value="P:maturation of SSU-rRNA from tricistronic rRNA transcript (SSU-rRNA, 5.8S rRNA, LSU-rRNA)"/>
    <property type="evidence" value="ECO:0007669"/>
    <property type="project" value="TreeGrafter"/>
</dbReference>
<feature type="compositionally biased region" description="Basic and acidic residues" evidence="8">
    <location>
        <begin position="90"/>
        <end position="104"/>
    </location>
</feature>
<dbReference type="OrthoDB" id="47732at2759"/>
<evidence type="ECO:0000256" key="3">
    <source>
        <dbReference type="ARBA" id="ARBA00018689"/>
    </source>
</evidence>
<evidence type="ECO:0000256" key="6">
    <source>
        <dbReference type="ARBA" id="ARBA00023054"/>
    </source>
</evidence>
<reference evidence="9 10" key="1">
    <citation type="submission" date="2016-04" db="EMBL/GenBank/DDBJ databases">
        <title>Evolutionary innovation and constraint leading to complex multicellularity in the Ascomycota.</title>
        <authorList>
            <person name="Cisse O."/>
            <person name="Nguyen A."/>
            <person name="Hewitt D.A."/>
            <person name="Jedd G."/>
            <person name="Stajich J.E."/>
        </authorList>
    </citation>
    <scope>NUCLEOTIDE SEQUENCE [LARGE SCALE GENOMIC DNA]</scope>
    <source>
        <strain evidence="9 10">DAH-3</strain>
    </source>
</reference>
<evidence type="ECO:0000256" key="1">
    <source>
        <dbReference type="ARBA" id="ARBA00004604"/>
    </source>
</evidence>
<name>A0A1U7LTI9_NEOID</name>
<accession>A0A1U7LTI9</accession>
<comment type="similarity">
    <text evidence="2">Belongs to the EFG1 family.</text>
</comment>
<evidence type="ECO:0000313" key="9">
    <source>
        <dbReference type="EMBL" id="OLL25928.1"/>
    </source>
</evidence>
<comment type="subcellular location">
    <subcellularLocation>
        <location evidence="1">Nucleus</location>
        <location evidence="1">Nucleolus</location>
    </subcellularLocation>
</comment>
<evidence type="ECO:0000256" key="2">
    <source>
        <dbReference type="ARBA" id="ARBA00006916"/>
    </source>
</evidence>
<evidence type="ECO:0000256" key="4">
    <source>
        <dbReference type="ARBA" id="ARBA00019827"/>
    </source>
</evidence>
<keyword evidence="10" id="KW-1185">Reference proteome</keyword>
<gene>
    <name evidence="9" type="ORF">NEOLI_003569</name>
</gene>
<dbReference type="GO" id="GO:0030688">
    <property type="term" value="C:preribosome, small subunit precursor"/>
    <property type="evidence" value="ECO:0007669"/>
    <property type="project" value="TreeGrafter"/>
</dbReference>
<evidence type="ECO:0000256" key="7">
    <source>
        <dbReference type="ARBA" id="ARBA00023242"/>
    </source>
</evidence>